<evidence type="ECO:0000313" key="1">
    <source>
        <dbReference type="EMBL" id="KAA5602803.1"/>
    </source>
</evidence>
<keyword evidence="2" id="KW-1185">Reference proteome</keyword>
<gene>
    <name evidence="1" type="ORF">F1188_20355</name>
</gene>
<sequence length="148" mass="15961">MRTLTDLRADLLAGPFRITPDRLLTVAESGTVRSARGPRNGHLELAYKAVVIVTDWTGDPRTLLWWVTDWIQRHAPAAAPDAVSFVSDILDHTRADLELRIDLTETVRAVPTPDGVAIDREPDPDAQALDMAALFPGIPDGGASDGGS</sequence>
<dbReference type="Proteomes" id="UP000324065">
    <property type="component" value="Unassembled WGS sequence"/>
</dbReference>
<reference evidence="1 2" key="1">
    <citation type="submission" date="2019-09" db="EMBL/GenBank/DDBJ databases">
        <title>Genome sequence of Roseospira marina, one of the more divergent members of the non-sulfur purple photosynthetic bacterial family, the Rhodospirillaceae.</title>
        <authorList>
            <person name="Meyer T."/>
            <person name="Kyndt J."/>
        </authorList>
    </citation>
    <scope>NUCLEOTIDE SEQUENCE [LARGE SCALE GENOMIC DNA]</scope>
    <source>
        <strain evidence="1 2">DSM 15113</strain>
    </source>
</reference>
<protein>
    <recommendedName>
        <fullName evidence="3">Phage tail protein</fullName>
    </recommendedName>
</protein>
<dbReference type="InterPro" id="IPR009678">
    <property type="entry name" value="Phage_tail_completion_R"/>
</dbReference>
<dbReference type="EMBL" id="VWPJ01000046">
    <property type="protein sequence ID" value="KAA5602803.1"/>
    <property type="molecule type" value="Genomic_DNA"/>
</dbReference>
<evidence type="ECO:0000313" key="2">
    <source>
        <dbReference type="Proteomes" id="UP000324065"/>
    </source>
</evidence>
<organism evidence="1 2">
    <name type="scientific">Roseospira marina</name>
    <dbReference type="NCBI Taxonomy" id="140057"/>
    <lineage>
        <taxon>Bacteria</taxon>
        <taxon>Pseudomonadati</taxon>
        <taxon>Pseudomonadota</taxon>
        <taxon>Alphaproteobacteria</taxon>
        <taxon>Rhodospirillales</taxon>
        <taxon>Rhodospirillaceae</taxon>
        <taxon>Roseospira</taxon>
    </lineage>
</organism>
<dbReference type="RefSeq" id="WP_150064285.1">
    <property type="nucleotide sequence ID" value="NZ_JACHII010000041.1"/>
</dbReference>
<evidence type="ECO:0008006" key="3">
    <source>
        <dbReference type="Google" id="ProtNLM"/>
    </source>
</evidence>
<proteinExistence type="predicted"/>
<comment type="caution">
    <text evidence="1">The sequence shown here is derived from an EMBL/GenBank/DDBJ whole genome shotgun (WGS) entry which is preliminary data.</text>
</comment>
<name>A0A5M6I3P2_9PROT</name>
<dbReference type="AlphaFoldDB" id="A0A5M6I3P2"/>
<dbReference type="OrthoDB" id="8564199at2"/>
<dbReference type="Pfam" id="PF06891">
    <property type="entry name" value="P2_Phage_GpR"/>
    <property type="match status" value="1"/>
</dbReference>
<accession>A0A5M6I3P2</accession>